<dbReference type="PANTHER" id="PTHR32309:SF13">
    <property type="entry name" value="FERRIC ENTEROBACTIN TRANSPORT PROTEIN FEPE"/>
    <property type="match status" value="1"/>
</dbReference>
<dbReference type="PANTHER" id="PTHR32309">
    <property type="entry name" value="TYROSINE-PROTEIN KINASE"/>
    <property type="match status" value="1"/>
</dbReference>
<protein>
    <submittedName>
        <fullName evidence="4">Tyrosine-protein kinase EpsD</fullName>
        <ecNumber evidence="4">2.7.10.2</ecNumber>
    </submittedName>
</protein>
<accession>A0A6J4P599</accession>
<evidence type="ECO:0000256" key="1">
    <source>
        <dbReference type="ARBA" id="ARBA00022741"/>
    </source>
</evidence>
<dbReference type="EC" id="2.7.10.2" evidence="4"/>
<sequence>MGRFLRKLPARVRPGNEGSLDGGLATVEDPAGMASEAYRVLRANLLHALTDPSPRAILVTSPGPGEGKSTVCANLGVVLSQAGKRTLVVDCNLQGPHLHEIFGTHNSRGLSDALASEGDPGELFQEPLRNLKLMTAGSVPHNPSELLETQGFADFLDRSRRDFDHVLIDSSSVLSGSSPPRTSAEPIVLAARADGVLLVLNAGRAREGTLRHAVRAIGAVGGNVVGTVLNDA</sequence>
<dbReference type="Pfam" id="PF01656">
    <property type="entry name" value="CbiA"/>
    <property type="match status" value="1"/>
</dbReference>
<dbReference type="NCBIfam" id="TIGR01007">
    <property type="entry name" value="eps_fam"/>
    <property type="match status" value="1"/>
</dbReference>
<dbReference type="GO" id="GO:0004715">
    <property type="term" value="F:non-membrane spanning protein tyrosine kinase activity"/>
    <property type="evidence" value="ECO:0007669"/>
    <property type="project" value="UniProtKB-EC"/>
</dbReference>
<evidence type="ECO:0000259" key="3">
    <source>
        <dbReference type="Pfam" id="PF01656"/>
    </source>
</evidence>
<dbReference type="AlphaFoldDB" id="A0A6J4P599"/>
<dbReference type="GO" id="GO:0005886">
    <property type="term" value="C:plasma membrane"/>
    <property type="evidence" value="ECO:0007669"/>
    <property type="project" value="TreeGrafter"/>
</dbReference>
<dbReference type="SUPFAM" id="SSF52540">
    <property type="entry name" value="P-loop containing nucleoside triphosphate hydrolases"/>
    <property type="match status" value="1"/>
</dbReference>
<dbReference type="InterPro" id="IPR002586">
    <property type="entry name" value="CobQ/CobB/MinD/ParA_Nub-bd_dom"/>
</dbReference>
<dbReference type="InterPro" id="IPR027417">
    <property type="entry name" value="P-loop_NTPase"/>
</dbReference>
<dbReference type="EMBL" id="CADCUT010000070">
    <property type="protein sequence ID" value="CAA9401366.1"/>
    <property type="molecule type" value="Genomic_DNA"/>
</dbReference>
<evidence type="ECO:0000313" key="4">
    <source>
        <dbReference type="EMBL" id="CAA9401366.1"/>
    </source>
</evidence>
<dbReference type="GO" id="GO:0005524">
    <property type="term" value="F:ATP binding"/>
    <property type="evidence" value="ECO:0007669"/>
    <property type="project" value="UniProtKB-KW"/>
</dbReference>
<dbReference type="Gene3D" id="3.40.50.300">
    <property type="entry name" value="P-loop containing nucleotide triphosphate hydrolases"/>
    <property type="match status" value="1"/>
</dbReference>
<dbReference type="InterPro" id="IPR050445">
    <property type="entry name" value="Bact_polysacc_biosynth/exp"/>
</dbReference>
<organism evidence="4">
    <name type="scientific">uncultured Rubrobacteraceae bacterium</name>
    <dbReference type="NCBI Taxonomy" id="349277"/>
    <lineage>
        <taxon>Bacteria</taxon>
        <taxon>Bacillati</taxon>
        <taxon>Actinomycetota</taxon>
        <taxon>Rubrobacteria</taxon>
        <taxon>Rubrobacterales</taxon>
        <taxon>Rubrobacteraceae</taxon>
        <taxon>environmental samples</taxon>
    </lineage>
</organism>
<proteinExistence type="predicted"/>
<dbReference type="CDD" id="cd05387">
    <property type="entry name" value="BY-kinase"/>
    <property type="match status" value="1"/>
</dbReference>
<keyword evidence="2" id="KW-0067">ATP-binding</keyword>
<name>A0A6J4P599_9ACTN</name>
<reference evidence="4" key="1">
    <citation type="submission" date="2020-02" db="EMBL/GenBank/DDBJ databases">
        <authorList>
            <person name="Meier V. D."/>
        </authorList>
    </citation>
    <scope>NUCLEOTIDE SEQUENCE</scope>
    <source>
        <strain evidence="4">AVDCRST_MAG03</strain>
    </source>
</reference>
<feature type="domain" description="CobQ/CobB/MinD/ParA nucleotide binding" evidence="3">
    <location>
        <begin position="57"/>
        <end position="195"/>
    </location>
</feature>
<dbReference type="InterPro" id="IPR005702">
    <property type="entry name" value="Wzc-like_C"/>
</dbReference>
<evidence type="ECO:0000256" key="2">
    <source>
        <dbReference type="ARBA" id="ARBA00022840"/>
    </source>
</evidence>
<keyword evidence="1" id="KW-0547">Nucleotide-binding</keyword>
<keyword evidence="4" id="KW-0808">Transferase</keyword>
<keyword evidence="4" id="KW-0418">Kinase</keyword>
<gene>
    <name evidence="4" type="ORF">AVDCRST_MAG03-1253</name>
</gene>